<proteinExistence type="predicted"/>
<name>A0A644UM84_9ZZZZ</name>
<feature type="region of interest" description="Disordered" evidence="1">
    <location>
        <begin position="1"/>
        <end position="26"/>
    </location>
</feature>
<organism evidence="2">
    <name type="scientific">bioreactor metagenome</name>
    <dbReference type="NCBI Taxonomy" id="1076179"/>
    <lineage>
        <taxon>unclassified sequences</taxon>
        <taxon>metagenomes</taxon>
        <taxon>ecological metagenomes</taxon>
    </lineage>
</organism>
<evidence type="ECO:0000313" key="2">
    <source>
        <dbReference type="EMBL" id="MPL80166.1"/>
    </source>
</evidence>
<dbReference type="EMBL" id="VSSQ01000134">
    <property type="protein sequence ID" value="MPL80166.1"/>
    <property type="molecule type" value="Genomic_DNA"/>
</dbReference>
<dbReference type="AlphaFoldDB" id="A0A644UM84"/>
<reference evidence="2" key="1">
    <citation type="submission" date="2019-08" db="EMBL/GenBank/DDBJ databases">
        <authorList>
            <person name="Kucharzyk K."/>
            <person name="Murdoch R.W."/>
            <person name="Higgins S."/>
            <person name="Loffler F."/>
        </authorList>
    </citation>
    <scope>NUCLEOTIDE SEQUENCE</scope>
</reference>
<protein>
    <submittedName>
        <fullName evidence="2">Uncharacterized protein</fullName>
    </submittedName>
</protein>
<sequence>MNRRGRGDIRSGQDRDARTQGRRDEPARAALFDNAGADGTVLVAGHDDPGVGGVMQIPEHVAGRERREQQILGVHLAGIATKQRVVRAMNDRLSRDRDIPAPVIAAVMGGAFAPVSRPDDGGGVVMVHGIAFSSKRFVYMYT</sequence>
<gene>
    <name evidence="2" type="ORF">SDC9_26061</name>
</gene>
<comment type="caution">
    <text evidence="2">The sequence shown here is derived from an EMBL/GenBank/DDBJ whole genome shotgun (WGS) entry which is preliminary data.</text>
</comment>
<accession>A0A644UM84</accession>
<evidence type="ECO:0000256" key="1">
    <source>
        <dbReference type="SAM" id="MobiDB-lite"/>
    </source>
</evidence>